<accession>A0A699L5Q7</accession>
<dbReference type="InterPro" id="IPR006912">
    <property type="entry name" value="Harbinger_derived_prot"/>
</dbReference>
<proteinExistence type="predicted"/>
<evidence type="ECO:0000313" key="1">
    <source>
        <dbReference type="EMBL" id="GFB26070.1"/>
    </source>
</evidence>
<organism evidence="1">
    <name type="scientific">Tanacetum cinerariifolium</name>
    <name type="common">Dalmatian daisy</name>
    <name type="synonym">Chrysanthemum cinerariifolium</name>
    <dbReference type="NCBI Taxonomy" id="118510"/>
    <lineage>
        <taxon>Eukaryota</taxon>
        <taxon>Viridiplantae</taxon>
        <taxon>Streptophyta</taxon>
        <taxon>Embryophyta</taxon>
        <taxon>Tracheophyta</taxon>
        <taxon>Spermatophyta</taxon>
        <taxon>Magnoliopsida</taxon>
        <taxon>eudicotyledons</taxon>
        <taxon>Gunneridae</taxon>
        <taxon>Pentapetalae</taxon>
        <taxon>asterids</taxon>
        <taxon>campanulids</taxon>
        <taxon>Asterales</taxon>
        <taxon>Asteraceae</taxon>
        <taxon>Asteroideae</taxon>
        <taxon>Anthemideae</taxon>
        <taxon>Anthemidinae</taxon>
        <taxon>Tanacetum</taxon>
    </lineage>
</organism>
<dbReference type="PANTHER" id="PTHR47150:SF4">
    <property type="entry name" value="HARBINGER TRANSPOSASE-DERIVED PROTEIN-RELATED"/>
    <property type="match status" value="1"/>
</dbReference>
<dbReference type="PANTHER" id="PTHR47150">
    <property type="entry name" value="OS12G0169200 PROTEIN"/>
    <property type="match status" value="1"/>
</dbReference>
<dbReference type="Pfam" id="PF04827">
    <property type="entry name" value="Plant_tran"/>
    <property type="match status" value="1"/>
</dbReference>
<name>A0A699L5Q7_TANCI</name>
<dbReference type="EMBL" id="BKCJ010587626">
    <property type="protein sequence ID" value="GFB26070.1"/>
    <property type="molecule type" value="Genomic_DNA"/>
</dbReference>
<evidence type="ECO:0008006" key="2">
    <source>
        <dbReference type="Google" id="ProtNLM"/>
    </source>
</evidence>
<sequence length="251" mass="28023">MKCTAAIRQFAYGSTADVFDDYLQMSEHTVRDALFFFNMYTIELYMPKYLRKPTSEDVVNIQQKHNNVHGFPKMLESIDSGANNDINVLDNSPLFDALLDDLAHVVPYVVNGVEYRNGYYLADEIYPEWASFVKSFTVATDPKHTYFKQRQESARKDVEQPLLEVGGALLKVVASLNLKPVRYSGRVIAPLASISPESIATTRDIDGRCIGEVCVHKRATLITLSTSFSSNSDNASSTNSSSLLASCRFHA</sequence>
<protein>
    <recommendedName>
        <fullName evidence="2">Protein ALP1-like</fullName>
    </recommendedName>
</protein>
<reference evidence="1" key="1">
    <citation type="journal article" date="2019" name="Sci. Rep.">
        <title>Draft genome of Tanacetum cinerariifolium, the natural source of mosquito coil.</title>
        <authorList>
            <person name="Yamashiro T."/>
            <person name="Shiraishi A."/>
            <person name="Satake H."/>
            <person name="Nakayama K."/>
        </authorList>
    </citation>
    <scope>NUCLEOTIDE SEQUENCE</scope>
</reference>
<dbReference type="AlphaFoldDB" id="A0A699L5Q7"/>
<gene>
    <name evidence="1" type="ORF">Tci_698041</name>
</gene>
<comment type="caution">
    <text evidence="1">The sequence shown here is derived from an EMBL/GenBank/DDBJ whole genome shotgun (WGS) entry which is preliminary data.</text>
</comment>